<name>A0A2S4QBK7_CITFR</name>
<dbReference type="Gene3D" id="3.30.280.10">
    <property type="entry name" value="Urease, gamma-like subunit"/>
    <property type="match status" value="1"/>
</dbReference>
<dbReference type="PIRSF" id="PIRSF001223">
    <property type="entry name" value="Urease_gamma"/>
    <property type="match status" value="1"/>
</dbReference>
<dbReference type="GO" id="GO:0016151">
    <property type="term" value="F:nickel cation binding"/>
    <property type="evidence" value="ECO:0007669"/>
    <property type="project" value="InterPro"/>
</dbReference>
<comment type="caution">
    <text evidence="5">The sequence shown here is derived from an EMBL/GenBank/DDBJ whole genome shotgun (WGS) entry which is preliminary data.</text>
</comment>
<dbReference type="GO" id="GO:0009039">
    <property type="term" value="F:urease activity"/>
    <property type="evidence" value="ECO:0007669"/>
    <property type="project" value="UniProtKB-EC"/>
</dbReference>
<dbReference type="Pfam" id="PF00547">
    <property type="entry name" value="Urease_gamma"/>
    <property type="match status" value="1"/>
</dbReference>
<evidence type="ECO:0000313" key="5">
    <source>
        <dbReference type="EMBL" id="HBH7041579.1"/>
    </source>
</evidence>
<dbReference type="AlphaFoldDB" id="A0A2S4QBK7"/>
<reference evidence="5" key="2">
    <citation type="submission" date="2021-07" db="EMBL/GenBank/DDBJ databases">
        <authorList>
            <consortium name="NCBI Pathogen Detection Project"/>
        </authorList>
    </citation>
    <scope>NUCLEOTIDE SEQUENCE</scope>
    <source>
        <strain evidence="5">91871</strain>
    </source>
</reference>
<keyword evidence="2 4" id="KW-0378">Hydrolase</keyword>
<dbReference type="PANTHER" id="PTHR33569">
    <property type="entry name" value="UREASE"/>
    <property type="match status" value="1"/>
</dbReference>
<dbReference type="InterPro" id="IPR036463">
    <property type="entry name" value="Urease_gamma_sf"/>
</dbReference>
<reference evidence="5" key="1">
    <citation type="journal article" date="2018" name="Genome Biol.">
        <title>SKESA: strategic k-mer extension for scrupulous assemblies.</title>
        <authorList>
            <person name="Souvorov A."/>
            <person name="Agarwala R."/>
            <person name="Lipman D.J."/>
        </authorList>
    </citation>
    <scope>NUCLEOTIDE SEQUENCE</scope>
    <source>
        <strain evidence="5">91871</strain>
    </source>
</reference>
<comment type="subcellular location">
    <subcellularLocation>
        <location evidence="4">Cytoplasm</location>
    </subcellularLocation>
</comment>
<comment type="catalytic activity">
    <reaction evidence="3 4">
        <text>urea + 2 H2O + H(+) = hydrogencarbonate + 2 NH4(+)</text>
        <dbReference type="Rhea" id="RHEA:20557"/>
        <dbReference type="ChEBI" id="CHEBI:15377"/>
        <dbReference type="ChEBI" id="CHEBI:15378"/>
        <dbReference type="ChEBI" id="CHEBI:16199"/>
        <dbReference type="ChEBI" id="CHEBI:17544"/>
        <dbReference type="ChEBI" id="CHEBI:28938"/>
        <dbReference type="EC" id="3.5.1.5"/>
    </reaction>
</comment>
<organism evidence="5 6">
    <name type="scientific">Citrobacter freundii</name>
    <dbReference type="NCBI Taxonomy" id="546"/>
    <lineage>
        <taxon>Bacteria</taxon>
        <taxon>Pseudomonadati</taxon>
        <taxon>Pseudomonadota</taxon>
        <taxon>Gammaproteobacteria</taxon>
        <taxon>Enterobacterales</taxon>
        <taxon>Enterobacteriaceae</taxon>
        <taxon>Citrobacter</taxon>
        <taxon>Citrobacter freundii complex</taxon>
    </lineage>
</organism>
<proteinExistence type="inferred from homology"/>
<sequence length="100" mass="11104">MKLSPREIEKIMIYSLASVAQSRKEKGIKLNYPEAVSIIASTAMESAREGNDLETVMNKSRDVLTKDDVMEGVADLIPQIQVEAIFTDGSRLVTVHDPIR</sequence>
<dbReference type="CDD" id="cd00390">
    <property type="entry name" value="Urease_gamma"/>
    <property type="match status" value="1"/>
</dbReference>
<dbReference type="NCBIfam" id="NF009712">
    <property type="entry name" value="PRK13241.1"/>
    <property type="match status" value="1"/>
</dbReference>
<dbReference type="InterPro" id="IPR002026">
    <property type="entry name" value="Urease_gamma/gamma-beta_su"/>
</dbReference>
<evidence type="ECO:0000256" key="3">
    <source>
        <dbReference type="ARBA" id="ARBA00047778"/>
    </source>
</evidence>
<evidence type="ECO:0000313" key="6">
    <source>
        <dbReference type="Proteomes" id="UP000885148"/>
    </source>
</evidence>
<keyword evidence="1" id="KW-0963">Cytoplasm</keyword>
<evidence type="ECO:0000256" key="2">
    <source>
        <dbReference type="ARBA" id="ARBA00022801"/>
    </source>
</evidence>
<dbReference type="PANTHER" id="PTHR33569:SF1">
    <property type="entry name" value="UREASE"/>
    <property type="match status" value="1"/>
</dbReference>
<evidence type="ECO:0000256" key="4">
    <source>
        <dbReference type="RuleBase" id="RU003850"/>
    </source>
</evidence>
<dbReference type="NCBIfam" id="TIGR00193">
    <property type="entry name" value="urease_gam"/>
    <property type="match status" value="1"/>
</dbReference>
<dbReference type="EMBL" id="DAESCB010000004">
    <property type="protein sequence ID" value="HBH7041579.1"/>
    <property type="molecule type" value="Genomic_DNA"/>
</dbReference>
<accession>A0A2S4QBK7</accession>
<dbReference type="GO" id="GO:0043419">
    <property type="term" value="P:urea catabolic process"/>
    <property type="evidence" value="ECO:0007669"/>
    <property type="project" value="InterPro"/>
</dbReference>
<dbReference type="OrthoDB" id="9797217at2"/>
<comment type="similarity">
    <text evidence="4">Belongs to the urease gamma subunit family.</text>
</comment>
<dbReference type="InterPro" id="IPR012010">
    <property type="entry name" value="Urease_gamma"/>
</dbReference>
<evidence type="ECO:0000256" key="1">
    <source>
        <dbReference type="ARBA" id="ARBA00022490"/>
    </source>
</evidence>
<dbReference type="GO" id="GO:0005737">
    <property type="term" value="C:cytoplasm"/>
    <property type="evidence" value="ECO:0007669"/>
    <property type="project" value="UniProtKB-SubCell"/>
</dbReference>
<dbReference type="RefSeq" id="WP_003845045.1">
    <property type="nucleotide sequence ID" value="NZ_BPFK01000020.1"/>
</dbReference>
<dbReference type="SUPFAM" id="SSF54111">
    <property type="entry name" value="Urease, gamma-subunit"/>
    <property type="match status" value="1"/>
</dbReference>
<dbReference type="EC" id="3.5.1.5" evidence="4"/>
<gene>
    <name evidence="5" type="ORF">KV121_001622</name>
</gene>
<dbReference type="InterPro" id="IPR050069">
    <property type="entry name" value="Urease_subunit"/>
</dbReference>
<dbReference type="Proteomes" id="UP000885148">
    <property type="component" value="Unassembled WGS sequence"/>
</dbReference>
<protein>
    <recommendedName>
        <fullName evidence="4">Urease subunit gamma</fullName>
        <ecNumber evidence="4">3.5.1.5</ecNumber>
    </recommendedName>
</protein>